<comment type="caution">
    <text evidence="8">The sequence shown here is derived from an EMBL/GenBank/DDBJ whole genome shotgun (WGS) entry which is preliminary data.</text>
</comment>
<dbReference type="PANTHER" id="PTHR24422:SF19">
    <property type="entry name" value="CHEMOTAXIS PROTEIN METHYLTRANSFERASE"/>
    <property type="match status" value="1"/>
</dbReference>
<comment type="catalytic activity">
    <reaction evidence="1 5">
        <text>L-glutamyl-[protein] + S-adenosyl-L-methionine = [protein]-L-glutamate 5-O-methyl ester + S-adenosyl-L-homocysteine</text>
        <dbReference type="Rhea" id="RHEA:24452"/>
        <dbReference type="Rhea" id="RHEA-COMP:10208"/>
        <dbReference type="Rhea" id="RHEA-COMP:10311"/>
        <dbReference type="ChEBI" id="CHEBI:29973"/>
        <dbReference type="ChEBI" id="CHEBI:57856"/>
        <dbReference type="ChEBI" id="CHEBI:59789"/>
        <dbReference type="ChEBI" id="CHEBI:82795"/>
        <dbReference type="EC" id="2.1.1.80"/>
    </reaction>
</comment>
<dbReference type="InterPro" id="IPR022641">
    <property type="entry name" value="CheR_N"/>
</dbReference>
<proteinExistence type="predicted"/>
<dbReference type="GO" id="GO:0008983">
    <property type="term" value="F:protein-glutamate O-methyltransferase activity"/>
    <property type="evidence" value="ECO:0007669"/>
    <property type="project" value="UniProtKB-EC"/>
</dbReference>
<dbReference type="Gene3D" id="1.10.155.10">
    <property type="entry name" value="Chemotaxis receptor methyltransferase CheR, N-terminal domain"/>
    <property type="match status" value="1"/>
</dbReference>
<reference evidence="8 9" key="1">
    <citation type="journal article" date="2016" name="Nat. Commun.">
        <title>Thousands of microbial genomes shed light on interconnected biogeochemical processes in an aquifer system.</title>
        <authorList>
            <person name="Anantharaman K."/>
            <person name="Brown C.T."/>
            <person name="Hug L.A."/>
            <person name="Sharon I."/>
            <person name="Castelle C.J."/>
            <person name="Probst A.J."/>
            <person name="Thomas B.C."/>
            <person name="Singh A."/>
            <person name="Wilkins M.J."/>
            <person name="Karaoz U."/>
            <person name="Brodie E.L."/>
            <person name="Williams K.H."/>
            <person name="Hubbard S.S."/>
            <person name="Banfield J.F."/>
        </authorList>
    </citation>
    <scope>NUCLEOTIDE SEQUENCE [LARGE SCALE GENOMIC DNA]</scope>
</reference>
<dbReference type="AlphaFoldDB" id="A0A1F6UYC4"/>
<evidence type="ECO:0000256" key="6">
    <source>
        <dbReference type="PIRSR" id="PIRSR000410-1"/>
    </source>
</evidence>
<evidence type="ECO:0000259" key="7">
    <source>
        <dbReference type="PROSITE" id="PS50123"/>
    </source>
</evidence>
<dbReference type="PANTHER" id="PTHR24422">
    <property type="entry name" value="CHEMOTAXIS PROTEIN METHYLTRANSFERASE"/>
    <property type="match status" value="1"/>
</dbReference>
<dbReference type="InterPro" id="IPR022642">
    <property type="entry name" value="CheR_C"/>
</dbReference>
<evidence type="ECO:0000256" key="2">
    <source>
        <dbReference type="ARBA" id="ARBA00022603"/>
    </source>
</evidence>
<comment type="function">
    <text evidence="5">Methylation of the membrane-bound methyl-accepting chemotaxis proteins (MCP) to form gamma-glutamyl methyl ester residues in MCP.</text>
</comment>
<feature type="binding site" evidence="6">
    <location>
        <position position="133"/>
    </location>
    <ligand>
        <name>S-adenosyl-L-methionine</name>
        <dbReference type="ChEBI" id="CHEBI:59789"/>
    </ligand>
</feature>
<dbReference type="Pfam" id="PF03705">
    <property type="entry name" value="CheR_N"/>
    <property type="match status" value="1"/>
</dbReference>
<keyword evidence="3 5" id="KW-0808">Transferase</keyword>
<dbReference type="PRINTS" id="PR00996">
    <property type="entry name" value="CHERMTFRASE"/>
</dbReference>
<keyword evidence="4 5" id="KW-0949">S-adenosyl-L-methionine</keyword>
<dbReference type="InterPro" id="IPR036804">
    <property type="entry name" value="CheR_N_sf"/>
</dbReference>
<feature type="binding site" evidence="6">
    <location>
        <position position="90"/>
    </location>
    <ligand>
        <name>S-adenosyl-L-methionine</name>
        <dbReference type="ChEBI" id="CHEBI:59789"/>
    </ligand>
</feature>
<evidence type="ECO:0000256" key="4">
    <source>
        <dbReference type="ARBA" id="ARBA00022691"/>
    </source>
</evidence>
<feature type="binding site" evidence="6">
    <location>
        <begin position="235"/>
        <end position="236"/>
    </location>
    <ligand>
        <name>S-adenosyl-L-methionine</name>
        <dbReference type="ChEBI" id="CHEBI:59789"/>
    </ligand>
</feature>
<feature type="binding site" evidence="6">
    <location>
        <begin position="217"/>
        <end position="218"/>
    </location>
    <ligand>
        <name>S-adenosyl-L-methionine</name>
        <dbReference type="ChEBI" id="CHEBI:59789"/>
    </ligand>
</feature>
<dbReference type="Proteomes" id="UP000179076">
    <property type="component" value="Unassembled WGS sequence"/>
</dbReference>
<feature type="binding site" evidence="6">
    <location>
        <position position="88"/>
    </location>
    <ligand>
        <name>S-adenosyl-L-methionine</name>
        <dbReference type="ChEBI" id="CHEBI:59789"/>
    </ligand>
</feature>
<evidence type="ECO:0000256" key="5">
    <source>
        <dbReference type="PIRNR" id="PIRNR000410"/>
    </source>
</evidence>
<feature type="binding site" evidence="6">
    <location>
        <position position="159"/>
    </location>
    <ligand>
        <name>S-adenosyl-L-methionine</name>
        <dbReference type="ChEBI" id="CHEBI:59789"/>
    </ligand>
</feature>
<dbReference type="SUPFAM" id="SSF47757">
    <property type="entry name" value="Chemotaxis receptor methyltransferase CheR, N-terminal domain"/>
    <property type="match status" value="1"/>
</dbReference>
<evidence type="ECO:0000256" key="3">
    <source>
        <dbReference type="ARBA" id="ARBA00022679"/>
    </source>
</evidence>
<dbReference type="SMART" id="SM00138">
    <property type="entry name" value="MeTrc"/>
    <property type="match status" value="1"/>
</dbReference>
<dbReference type="InterPro" id="IPR029063">
    <property type="entry name" value="SAM-dependent_MTases_sf"/>
</dbReference>
<feature type="binding site" evidence="6">
    <location>
        <position position="94"/>
    </location>
    <ligand>
        <name>S-adenosyl-L-methionine</name>
        <dbReference type="ChEBI" id="CHEBI:59789"/>
    </ligand>
</feature>
<dbReference type="CDD" id="cd02440">
    <property type="entry name" value="AdoMet_MTases"/>
    <property type="match status" value="1"/>
</dbReference>
<dbReference type="Gene3D" id="3.40.50.150">
    <property type="entry name" value="Vaccinia Virus protein VP39"/>
    <property type="match status" value="1"/>
</dbReference>
<accession>A0A1F6UYC4</accession>
<dbReference type="EMBL" id="MFSP01000180">
    <property type="protein sequence ID" value="OGI62274.1"/>
    <property type="molecule type" value="Genomic_DNA"/>
</dbReference>
<dbReference type="InterPro" id="IPR050903">
    <property type="entry name" value="Bact_Chemotaxis_MeTrfase"/>
</dbReference>
<dbReference type="PIRSF" id="PIRSF000410">
    <property type="entry name" value="CheR"/>
    <property type="match status" value="1"/>
</dbReference>
<dbReference type="GO" id="GO:0032259">
    <property type="term" value="P:methylation"/>
    <property type="evidence" value="ECO:0007669"/>
    <property type="project" value="UniProtKB-KW"/>
</dbReference>
<sequence length="292" mass="33710">MLVSSSPVITGPSVYKISDAEFQQLREFIYTHTGIALSDHKRALVYARLGRRLRHYGLESFADYYQLLTEQDTDGQELVEMINCITTNKTDFFREPHHFKFLTDRVLPEIQARGANGGRRLRLWSAGTATGEEAYTLAMTVREAFPLAEVWDIRILATDIDTRVLGHAERGEYTEEQAERIPQALLQRYFFHGEGENAGQVQAKPKLKEIIRFRRLNLMDDPWPMHGLFDAIFCRNVIIYFDRATQRRLIERFTQMLRPGGYLMLGHSESLVDGGGKLRHMSQSVYQYQGKT</sequence>
<name>A0A1F6UYC4_9PROT</name>
<gene>
    <name evidence="8" type="ORF">A2W18_03770</name>
</gene>
<dbReference type="Pfam" id="PF01739">
    <property type="entry name" value="CheR"/>
    <property type="match status" value="1"/>
</dbReference>
<evidence type="ECO:0000256" key="1">
    <source>
        <dbReference type="ARBA" id="ARBA00001541"/>
    </source>
</evidence>
<dbReference type="InterPro" id="IPR026024">
    <property type="entry name" value="Chemotaxis_MeTrfase_CheR"/>
</dbReference>
<keyword evidence="2 5" id="KW-0489">Methyltransferase</keyword>
<evidence type="ECO:0000313" key="8">
    <source>
        <dbReference type="EMBL" id="OGI62274.1"/>
    </source>
</evidence>
<dbReference type="InterPro" id="IPR000780">
    <property type="entry name" value="CheR_MeTrfase"/>
</dbReference>
<dbReference type="EC" id="2.1.1.80" evidence="5"/>
<protein>
    <recommendedName>
        <fullName evidence="5">Chemotaxis protein methyltransferase</fullName>
        <ecNumber evidence="5">2.1.1.80</ecNumber>
    </recommendedName>
</protein>
<organism evidence="8 9">
    <name type="scientific">Candidatus Muproteobacteria bacterium RBG_16_60_9</name>
    <dbReference type="NCBI Taxonomy" id="1817755"/>
    <lineage>
        <taxon>Bacteria</taxon>
        <taxon>Pseudomonadati</taxon>
        <taxon>Pseudomonadota</taxon>
        <taxon>Candidatus Muproteobacteria</taxon>
    </lineage>
</organism>
<dbReference type="PROSITE" id="PS50123">
    <property type="entry name" value="CHER"/>
    <property type="match status" value="1"/>
</dbReference>
<evidence type="ECO:0000313" key="9">
    <source>
        <dbReference type="Proteomes" id="UP000179076"/>
    </source>
</evidence>
<dbReference type="SUPFAM" id="SSF53335">
    <property type="entry name" value="S-adenosyl-L-methionine-dependent methyltransferases"/>
    <property type="match status" value="1"/>
</dbReference>
<feature type="domain" description="CheR-type methyltransferase" evidence="7">
    <location>
        <begin position="10"/>
        <end position="291"/>
    </location>
</feature>